<dbReference type="RefSeq" id="WP_150401057.1">
    <property type="nucleotide sequence ID" value="NZ_VXLC01000003.1"/>
</dbReference>
<evidence type="ECO:0008006" key="4">
    <source>
        <dbReference type="Google" id="ProtNLM"/>
    </source>
</evidence>
<evidence type="ECO:0000313" key="2">
    <source>
        <dbReference type="EMBL" id="KAA8888782.1"/>
    </source>
</evidence>
<keyword evidence="1" id="KW-0732">Signal</keyword>
<dbReference type="Proteomes" id="UP000323876">
    <property type="component" value="Unassembled WGS sequence"/>
</dbReference>
<dbReference type="AlphaFoldDB" id="A0A5N0EHL0"/>
<organism evidence="2 3">
    <name type="scientific">Nocardia colli</name>
    <dbReference type="NCBI Taxonomy" id="2545717"/>
    <lineage>
        <taxon>Bacteria</taxon>
        <taxon>Bacillati</taxon>
        <taxon>Actinomycetota</taxon>
        <taxon>Actinomycetes</taxon>
        <taxon>Mycobacteriales</taxon>
        <taxon>Nocardiaceae</taxon>
        <taxon>Nocardia</taxon>
    </lineage>
</organism>
<accession>A0A5N0EHL0</accession>
<evidence type="ECO:0000256" key="1">
    <source>
        <dbReference type="SAM" id="SignalP"/>
    </source>
</evidence>
<keyword evidence="3" id="KW-1185">Reference proteome</keyword>
<feature type="signal peptide" evidence="1">
    <location>
        <begin position="1"/>
        <end position="27"/>
    </location>
</feature>
<evidence type="ECO:0000313" key="3">
    <source>
        <dbReference type="Proteomes" id="UP000323876"/>
    </source>
</evidence>
<protein>
    <recommendedName>
        <fullName evidence="4">Lipoprotein</fullName>
    </recommendedName>
</protein>
<dbReference type="EMBL" id="VXLC01000003">
    <property type="protein sequence ID" value="KAA8888782.1"/>
    <property type="molecule type" value="Genomic_DNA"/>
</dbReference>
<reference evidence="2 3" key="1">
    <citation type="submission" date="2019-09" db="EMBL/GenBank/DDBJ databases">
        <authorList>
            <person name="Wang X."/>
        </authorList>
    </citation>
    <scope>NUCLEOTIDE SEQUENCE [LARGE SCALE GENOMIC DNA]</scope>
    <source>
        <strain evidence="2 3">CICC 11023</strain>
    </source>
</reference>
<name>A0A5N0EHL0_9NOCA</name>
<gene>
    <name evidence="2" type="ORF">F3087_07125</name>
</gene>
<sequence length="78" mass="8350">MKTLFRVGVMAVVAGAGCAVIAGPAQADVWQDAVCGHGYHYGKHVNIGGQDWKITAENSNGSEYILRDSNDRQVSVRC</sequence>
<comment type="caution">
    <text evidence="2">The sequence shown here is derived from an EMBL/GenBank/DDBJ whole genome shotgun (WGS) entry which is preliminary data.</text>
</comment>
<proteinExistence type="predicted"/>
<feature type="chain" id="PRO_5024419500" description="Lipoprotein" evidence="1">
    <location>
        <begin position="28"/>
        <end position="78"/>
    </location>
</feature>
<dbReference type="PROSITE" id="PS51257">
    <property type="entry name" value="PROKAR_LIPOPROTEIN"/>
    <property type="match status" value="1"/>
</dbReference>